<gene>
    <name evidence="1" type="ORF">GMRT_11767</name>
</gene>
<organism evidence="1 2">
    <name type="scientific">Giardia muris</name>
    <dbReference type="NCBI Taxonomy" id="5742"/>
    <lineage>
        <taxon>Eukaryota</taxon>
        <taxon>Metamonada</taxon>
        <taxon>Diplomonadida</taxon>
        <taxon>Hexamitidae</taxon>
        <taxon>Giardiinae</taxon>
        <taxon>Giardia</taxon>
    </lineage>
</organism>
<evidence type="ECO:0000313" key="1">
    <source>
        <dbReference type="EMBL" id="TNJ29114.1"/>
    </source>
</evidence>
<keyword evidence="2" id="KW-1185">Reference proteome</keyword>
<dbReference type="AlphaFoldDB" id="A0A4Z1ST91"/>
<comment type="caution">
    <text evidence="1">The sequence shown here is derived from an EMBL/GenBank/DDBJ whole genome shotgun (WGS) entry which is preliminary data.</text>
</comment>
<dbReference type="OrthoDB" id="10248690at2759"/>
<evidence type="ECO:0000313" key="2">
    <source>
        <dbReference type="Proteomes" id="UP000315496"/>
    </source>
</evidence>
<dbReference type="EMBL" id="VDLU01000002">
    <property type="protein sequence ID" value="TNJ29114.1"/>
    <property type="molecule type" value="Genomic_DNA"/>
</dbReference>
<dbReference type="Proteomes" id="UP000315496">
    <property type="component" value="Chromosome 2"/>
</dbReference>
<sequence>MSGLNNNAMVNVTVSIYSLTNRSTIDNPLYRLSNKLDIQLEPKHFETLGSLQDAIAKFTNAGFLRSQFFRICSEESFPGRFITSTAILAELVKDGVIPDSLKRLAVIRYTRAQCSHLRPRVSREELFFLDNVLRIKRQYNRMPIVINSTTTPPQSDNDDTTIRYQSRTMNAEQQRQALEQAAMIADANQERPQTLNDALLDIKRVCGSHYFRPYPYAILERTAALYRSGALRLRKIFLTMMNNEDLRQVIGCTDSLEDLNRNCTGIPTIPIEVPLDLVDEVNLYLSRRLLELEKRGTGY</sequence>
<reference evidence="1 2" key="1">
    <citation type="submission" date="2019-05" db="EMBL/GenBank/DDBJ databases">
        <title>The compact genome of Giardia muris reveals important steps in the evolution of intestinal protozoan parasites.</title>
        <authorList>
            <person name="Xu F."/>
            <person name="Jimenez-Gonzalez A."/>
            <person name="Einarsson E."/>
            <person name="Astvaldsson A."/>
            <person name="Peirasmaki D."/>
            <person name="Eckmann L."/>
            <person name="Andersson J.O."/>
            <person name="Svard S.G."/>
            <person name="Jerlstrom-Hultqvist J."/>
        </authorList>
    </citation>
    <scope>NUCLEOTIDE SEQUENCE [LARGE SCALE GENOMIC DNA]</scope>
    <source>
        <strain evidence="1 2">Roberts-Thomson</strain>
    </source>
</reference>
<name>A0A4Z1ST91_GIAMU</name>
<accession>A0A4Z1ST91</accession>
<dbReference type="VEuPathDB" id="GiardiaDB:GMRT_11767"/>
<proteinExistence type="predicted"/>
<protein>
    <submittedName>
        <fullName evidence="1">Uncharacterized protein</fullName>
    </submittedName>
</protein>